<evidence type="ECO:0000259" key="3">
    <source>
        <dbReference type="Pfam" id="PF08546"/>
    </source>
</evidence>
<name>A0A432ZNZ1_9GAMM</name>
<feature type="domain" description="Ketopantoate reductase C-terminal" evidence="3">
    <location>
        <begin position="175"/>
        <end position="292"/>
    </location>
</feature>
<dbReference type="RefSeq" id="WP_126825825.1">
    <property type="nucleotide sequence ID" value="NZ_PIQG01000001.1"/>
</dbReference>
<dbReference type="EMBL" id="PIQG01000001">
    <property type="protein sequence ID" value="RUO79607.1"/>
    <property type="molecule type" value="Genomic_DNA"/>
</dbReference>
<dbReference type="Gene3D" id="3.40.50.720">
    <property type="entry name" value="NAD(P)-binding Rossmann-like Domain"/>
    <property type="match status" value="1"/>
</dbReference>
<dbReference type="OrthoDB" id="6530772at2"/>
<dbReference type="Pfam" id="PF08546">
    <property type="entry name" value="ApbA_C"/>
    <property type="match status" value="1"/>
</dbReference>
<dbReference type="GO" id="GO:0008677">
    <property type="term" value="F:2-dehydropantoate 2-reductase activity"/>
    <property type="evidence" value="ECO:0007669"/>
    <property type="project" value="TreeGrafter"/>
</dbReference>
<dbReference type="PANTHER" id="PTHR43765:SF2">
    <property type="entry name" value="2-DEHYDROPANTOATE 2-REDUCTASE"/>
    <property type="match status" value="1"/>
</dbReference>
<evidence type="ECO:0000256" key="1">
    <source>
        <dbReference type="ARBA" id="ARBA00022857"/>
    </source>
</evidence>
<dbReference type="InterPro" id="IPR008927">
    <property type="entry name" value="6-PGluconate_DH-like_C_sf"/>
</dbReference>
<comment type="caution">
    <text evidence="4">The sequence shown here is derived from an EMBL/GenBank/DDBJ whole genome shotgun (WGS) entry which is preliminary data.</text>
</comment>
<keyword evidence="1" id="KW-0521">NADP</keyword>
<dbReference type="AlphaFoldDB" id="A0A432ZNZ1"/>
<sequence>MSWLIVGEGALSGLITAEMASQGLPYYVKTRGQAARPLAYCNRQQQWLPSFQPETWRGEPVSTIFAAIKAYQVSDFIAEWRTWEVSTVPLILSYNGMLLDEQQLLPDVTAHLVCTTAAERIRADDFDRLSYHGSGLNNLGWALPSAARAHDSEGQQAELLATLERTLAPVHWVDNIRQLRWEKLAINCLINPFTVIYRCRNGRLAELNLEQRQQQLAAEIVLLARQFGVTLELENLLKKTQYIIAQTASNRSSTLVDVLSGRPTEMDYLTGFVVAQSERCGLAAPHHQLLLEQFYQSLTAPADPQ</sequence>
<dbReference type="InterPro" id="IPR036291">
    <property type="entry name" value="NAD(P)-bd_dom_sf"/>
</dbReference>
<accession>A0A432ZNZ1</accession>
<dbReference type="Gene3D" id="1.10.1040.10">
    <property type="entry name" value="N-(1-d-carboxylethyl)-l-norvaline Dehydrogenase, domain 2"/>
    <property type="match status" value="1"/>
</dbReference>
<evidence type="ECO:0000313" key="5">
    <source>
        <dbReference type="Proteomes" id="UP000288279"/>
    </source>
</evidence>
<proteinExistence type="predicted"/>
<dbReference type="GO" id="GO:0005737">
    <property type="term" value="C:cytoplasm"/>
    <property type="evidence" value="ECO:0007669"/>
    <property type="project" value="TreeGrafter"/>
</dbReference>
<organism evidence="4 5">
    <name type="scientific">Pseudidiomarina taiwanensis</name>
    <dbReference type="NCBI Taxonomy" id="337250"/>
    <lineage>
        <taxon>Bacteria</taxon>
        <taxon>Pseudomonadati</taxon>
        <taxon>Pseudomonadota</taxon>
        <taxon>Gammaproteobacteria</taxon>
        <taxon>Alteromonadales</taxon>
        <taxon>Idiomarinaceae</taxon>
        <taxon>Pseudidiomarina</taxon>
    </lineage>
</organism>
<dbReference type="GO" id="GO:0050661">
    <property type="term" value="F:NADP binding"/>
    <property type="evidence" value="ECO:0007669"/>
    <property type="project" value="TreeGrafter"/>
</dbReference>
<dbReference type="PANTHER" id="PTHR43765">
    <property type="entry name" value="2-DEHYDROPANTOATE 2-REDUCTASE-RELATED"/>
    <property type="match status" value="1"/>
</dbReference>
<dbReference type="InterPro" id="IPR013752">
    <property type="entry name" value="KPA_reductase"/>
</dbReference>
<dbReference type="SUPFAM" id="SSF48179">
    <property type="entry name" value="6-phosphogluconate dehydrogenase C-terminal domain-like"/>
    <property type="match status" value="1"/>
</dbReference>
<dbReference type="InterPro" id="IPR050838">
    <property type="entry name" value="Ketopantoate_reductase"/>
</dbReference>
<dbReference type="InterPro" id="IPR013328">
    <property type="entry name" value="6PGD_dom2"/>
</dbReference>
<reference evidence="4 5" key="1">
    <citation type="journal article" date="2011" name="Front. Microbiol.">
        <title>Genomic signatures of strain selection and enhancement in Bacillus atrophaeus var. globigii, a historical biowarfare simulant.</title>
        <authorList>
            <person name="Gibbons H.S."/>
            <person name="Broomall S.M."/>
            <person name="McNew L.A."/>
            <person name="Daligault H."/>
            <person name="Chapman C."/>
            <person name="Bruce D."/>
            <person name="Karavis M."/>
            <person name="Krepps M."/>
            <person name="McGregor P.A."/>
            <person name="Hong C."/>
            <person name="Park K.H."/>
            <person name="Akmal A."/>
            <person name="Feldman A."/>
            <person name="Lin J.S."/>
            <person name="Chang W.E."/>
            <person name="Higgs B.W."/>
            <person name="Demirev P."/>
            <person name="Lindquist J."/>
            <person name="Liem A."/>
            <person name="Fochler E."/>
            <person name="Read T.D."/>
            <person name="Tapia R."/>
            <person name="Johnson S."/>
            <person name="Bishop-Lilly K.A."/>
            <person name="Detter C."/>
            <person name="Han C."/>
            <person name="Sozhamannan S."/>
            <person name="Rosenzweig C.N."/>
            <person name="Skowronski E.W."/>
        </authorList>
    </citation>
    <scope>NUCLEOTIDE SEQUENCE [LARGE SCALE GENOMIC DNA]</scope>
    <source>
        <strain evidence="4 5">PIT1</strain>
    </source>
</reference>
<gene>
    <name evidence="4" type="ORF">CWI83_03680</name>
</gene>
<dbReference type="SUPFAM" id="SSF51735">
    <property type="entry name" value="NAD(P)-binding Rossmann-fold domains"/>
    <property type="match status" value="1"/>
</dbReference>
<evidence type="ECO:0000313" key="4">
    <source>
        <dbReference type="EMBL" id="RUO79607.1"/>
    </source>
</evidence>
<keyword evidence="5" id="KW-1185">Reference proteome</keyword>
<dbReference type="Proteomes" id="UP000288279">
    <property type="component" value="Unassembled WGS sequence"/>
</dbReference>
<evidence type="ECO:0000256" key="2">
    <source>
        <dbReference type="ARBA" id="ARBA00023002"/>
    </source>
</evidence>
<protein>
    <recommendedName>
        <fullName evidence="3">Ketopantoate reductase C-terminal domain-containing protein</fullName>
    </recommendedName>
</protein>
<keyword evidence="2" id="KW-0560">Oxidoreductase</keyword>